<dbReference type="Pfam" id="PF08811">
    <property type="entry name" value="DUF1800"/>
    <property type="match status" value="1"/>
</dbReference>
<evidence type="ECO:0008006" key="3">
    <source>
        <dbReference type="Google" id="ProtNLM"/>
    </source>
</evidence>
<dbReference type="KEGG" id="ccot:CCAX7_31550"/>
<protein>
    <recommendedName>
        <fullName evidence="3">DUF1800 domain-containing protein</fullName>
    </recommendedName>
</protein>
<accession>A0A9N7QAM9</accession>
<dbReference type="AlphaFoldDB" id="A0A9N7QAM9"/>
<organism evidence="1 2">
    <name type="scientific">Capsulimonas corticalis</name>
    <dbReference type="NCBI Taxonomy" id="2219043"/>
    <lineage>
        <taxon>Bacteria</taxon>
        <taxon>Bacillati</taxon>
        <taxon>Armatimonadota</taxon>
        <taxon>Armatimonadia</taxon>
        <taxon>Capsulimonadales</taxon>
        <taxon>Capsulimonadaceae</taxon>
        <taxon>Capsulimonas</taxon>
    </lineage>
</organism>
<evidence type="ECO:0000313" key="1">
    <source>
        <dbReference type="EMBL" id="BDI31104.1"/>
    </source>
</evidence>
<dbReference type="InterPro" id="IPR014917">
    <property type="entry name" value="DUF1800"/>
</dbReference>
<dbReference type="Proteomes" id="UP000287394">
    <property type="component" value="Chromosome"/>
</dbReference>
<proteinExistence type="predicted"/>
<reference evidence="1 2" key="1">
    <citation type="journal article" date="2019" name="Int. J. Syst. Evol. Microbiol.">
        <title>Capsulimonas corticalis gen. nov., sp. nov., an aerobic capsulated bacterium, of a novel bacterial order, Capsulimonadales ord. nov., of the class Armatimonadia of the phylum Armatimonadetes.</title>
        <authorList>
            <person name="Li J."/>
            <person name="Kudo C."/>
            <person name="Tonouchi A."/>
        </authorList>
    </citation>
    <scope>NUCLEOTIDE SEQUENCE [LARGE SCALE GENOMIC DNA]</scope>
    <source>
        <strain evidence="1 2">AX-7</strain>
    </source>
</reference>
<gene>
    <name evidence="1" type="ORF">CCAX7_31550</name>
</gene>
<name>A0A9N7QAM9_9BACT</name>
<dbReference type="EMBL" id="AP025739">
    <property type="protein sequence ID" value="BDI31104.1"/>
    <property type="molecule type" value="Genomic_DNA"/>
</dbReference>
<keyword evidence="2" id="KW-1185">Reference proteome</keyword>
<sequence>MLVMALSQIESAKLGHLLRRAGFGARPEEWDAYARLGVAGTTDALLHPERAPDHLGSVLKDIDGDFVDFHNMDSVKMWWLYRIAHTQRPLEEKMTLFWHNHFATANYKVDNPAWMWGQNETFRANALGNFRTMLKAVSRDPAMLVWLDGADNRKGRPNENYGRELLELFTMGVHGGYTEQDVKEAARAFTGWRFDRDSSTFSFDAGQHDDGPKTFLGQTGNFNGDDIIDIVARHPSTAHFLCTKLFKFFISDTPTPADTAPFERVYFNSGYDVRAVVGAMLTSGAFYAPAAMYSKIKSPVEMVMTTVRTLDVPMSALNYLPGTLRSMGQDLFNPPNVKGWTEGQSWMNTMTLMERVNFINQVVREMGNRGEFSDKLHGAIARAGMPVNTPEAAVNALWTTFMPGRQPSVQTRAALTAYASNGWKPGEARFENKSSGLVRLILSAPEYQLA</sequence>
<evidence type="ECO:0000313" key="2">
    <source>
        <dbReference type="Proteomes" id="UP000287394"/>
    </source>
</evidence>